<evidence type="ECO:0000313" key="5">
    <source>
        <dbReference type="Proteomes" id="UP000297693"/>
    </source>
</evidence>
<evidence type="ECO:0000256" key="1">
    <source>
        <dbReference type="ARBA" id="ARBA00022801"/>
    </source>
</evidence>
<keyword evidence="1" id="KW-0378">Hydrolase</keyword>
<evidence type="ECO:0000256" key="2">
    <source>
        <dbReference type="SAM" id="Phobius"/>
    </source>
</evidence>
<feature type="transmembrane region" description="Helical" evidence="2">
    <location>
        <begin position="117"/>
        <end position="137"/>
    </location>
</feature>
<dbReference type="Gene3D" id="3.60.40.10">
    <property type="entry name" value="PPM-type phosphatase domain"/>
    <property type="match status" value="1"/>
</dbReference>
<dbReference type="InterPro" id="IPR001932">
    <property type="entry name" value="PPM-type_phosphatase-like_dom"/>
</dbReference>
<protein>
    <recommendedName>
        <fullName evidence="3">PPM-type phosphatase domain-containing protein</fullName>
    </recommendedName>
</protein>
<keyword evidence="2" id="KW-0472">Membrane</keyword>
<feature type="transmembrane region" description="Helical" evidence="2">
    <location>
        <begin position="157"/>
        <end position="179"/>
    </location>
</feature>
<comment type="caution">
    <text evidence="4">The sequence shown here is derived from an EMBL/GenBank/DDBJ whole genome shotgun (WGS) entry which is preliminary data.</text>
</comment>
<dbReference type="EMBL" id="RQGD01000034">
    <property type="protein sequence ID" value="TGL57884.1"/>
    <property type="molecule type" value="Genomic_DNA"/>
</dbReference>
<accession>A0A4R9JYU2</accession>
<feature type="transmembrane region" description="Helical" evidence="2">
    <location>
        <begin position="78"/>
        <end position="105"/>
    </location>
</feature>
<feature type="domain" description="PPM-type phosphatase" evidence="3">
    <location>
        <begin position="243"/>
        <end position="462"/>
    </location>
</feature>
<gene>
    <name evidence="4" type="ORF">EHQ58_10780</name>
</gene>
<proteinExistence type="predicted"/>
<evidence type="ECO:0000313" key="4">
    <source>
        <dbReference type="EMBL" id="TGL57884.1"/>
    </source>
</evidence>
<sequence>MTKSSKEHIKDSRGSNIVRIVFSFIFLFSFFINGYIILSAFSLLHIISSIWWLWLIETNYAYYDTHARLWYFPATLDIIFISASVFVTGVSYSPAILGYVIVTAFSSTDMIQNRGRFSAYASSLTFFAMDCLVYFHIVPKINILTDSQVEITTFSFVLSGLLLILVCLVTNKVISSIYLQLSEKNLKLSESLKKINELKLQQDGDYYLTSLLLEPLASNLADSKRVQIEFNIRQYKRFIFRDFMNELGGDICLADSIPIQGKKYIIIVNGDAMGKSMQGAGGALVLGVVLKSIITRSQLIMEDKNITPILWLERSFRELNEVFYSFEGYMLVSVFIALLDEETGETFFVNAEHPHAVLYRDGKASFILNENRTRKIGTLGEGEQVKVERFRLESGDELFIGSDGKDDLVVGKSESGERRIDSDDEIFLKLIEKNSGNLSQTVTDIENQFELTDDFSVIKIKFL</sequence>
<reference evidence="4" key="1">
    <citation type="journal article" date="2019" name="PLoS Negl. Trop. Dis.">
        <title>Revisiting the worldwide diversity of Leptospira species in the environment.</title>
        <authorList>
            <person name="Vincent A.T."/>
            <person name="Schiettekatte O."/>
            <person name="Bourhy P."/>
            <person name="Veyrier F.J."/>
            <person name="Picardeau M."/>
        </authorList>
    </citation>
    <scope>NUCLEOTIDE SEQUENCE [LARGE SCALE GENOMIC DNA]</scope>
    <source>
        <strain evidence="4">201702476</strain>
    </source>
</reference>
<keyword evidence="2" id="KW-1133">Transmembrane helix</keyword>
<dbReference type="SUPFAM" id="SSF81606">
    <property type="entry name" value="PP2C-like"/>
    <property type="match status" value="1"/>
</dbReference>
<dbReference type="InterPro" id="IPR052016">
    <property type="entry name" value="Bact_Sigma-Reg"/>
</dbReference>
<dbReference type="PANTHER" id="PTHR43156">
    <property type="entry name" value="STAGE II SPORULATION PROTEIN E-RELATED"/>
    <property type="match status" value="1"/>
</dbReference>
<dbReference type="GO" id="GO:0016791">
    <property type="term" value="F:phosphatase activity"/>
    <property type="evidence" value="ECO:0007669"/>
    <property type="project" value="TreeGrafter"/>
</dbReference>
<evidence type="ECO:0000259" key="3">
    <source>
        <dbReference type="SMART" id="SM00331"/>
    </source>
</evidence>
<dbReference type="SMART" id="SM00331">
    <property type="entry name" value="PP2C_SIG"/>
    <property type="match status" value="1"/>
</dbReference>
<dbReference type="OrthoDB" id="9801841at2"/>
<dbReference type="Proteomes" id="UP000297693">
    <property type="component" value="Unassembled WGS sequence"/>
</dbReference>
<dbReference type="RefSeq" id="WP_135623902.1">
    <property type="nucleotide sequence ID" value="NZ_RQGD01000034.1"/>
</dbReference>
<name>A0A4R9JYU2_9LEPT</name>
<dbReference type="PANTHER" id="PTHR43156:SF2">
    <property type="entry name" value="STAGE II SPORULATION PROTEIN E"/>
    <property type="match status" value="1"/>
</dbReference>
<dbReference type="AlphaFoldDB" id="A0A4R9JYU2"/>
<keyword evidence="5" id="KW-1185">Reference proteome</keyword>
<dbReference type="InterPro" id="IPR036457">
    <property type="entry name" value="PPM-type-like_dom_sf"/>
</dbReference>
<organism evidence="4 5">
    <name type="scientific">Leptospira ognonensis</name>
    <dbReference type="NCBI Taxonomy" id="2484945"/>
    <lineage>
        <taxon>Bacteria</taxon>
        <taxon>Pseudomonadati</taxon>
        <taxon>Spirochaetota</taxon>
        <taxon>Spirochaetia</taxon>
        <taxon>Leptospirales</taxon>
        <taxon>Leptospiraceae</taxon>
        <taxon>Leptospira</taxon>
    </lineage>
</organism>
<feature type="transmembrane region" description="Helical" evidence="2">
    <location>
        <begin position="21"/>
        <end position="54"/>
    </location>
</feature>
<keyword evidence="2" id="KW-0812">Transmembrane</keyword>
<dbReference type="Pfam" id="PF07228">
    <property type="entry name" value="SpoIIE"/>
    <property type="match status" value="1"/>
</dbReference>